<dbReference type="WBParaSite" id="GPUH_0002527701-mRNA-1">
    <property type="protein sequence ID" value="GPUH_0002527701-mRNA-1"/>
    <property type="gene ID" value="GPUH_0002527701"/>
</dbReference>
<evidence type="ECO:0000313" key="4">
    <source>
        <dbReference type="WBParaSite" id="GPUH_0002527701-mRNA-1"/>
    </source>
</evidence>
<dbReference type="Proteomes" id="UP000271098">
    <property type="component" value="Unassembled WGS sequence"/>
</dbReference>
<feature type="region of interest" description="Disordered" evidence="1">
    <location>
        <begin position="72"/>
        <end position="95"/>
    </location>
</feature>
<proteinExistence type="predicted"/>
<reference evidence="4" key="1">
    <citation type="submission" date="2016-06" db="UniProtKB">
        <authorList>
            <consortium name="WormBaseParasite"/>
        </authorList>
    </citation>
    <scope>IDENTIFICATION</scope>
</reference>
<protein>
    <submittedName>
        <fullName evidence="4">Clathrin_bdg domain-containing protein</fullName>
    </submittedName>
</protein>
<reference evidence="2 3" key="2">
    <citation type="submission" date="2018-11" db="EMBL/GenBank/DDBJ databases">
        <authorList>
            <consortium name="Pathogen Informatics"/>
        </authorList>
    </citation>
    <scope>NUCLEOTIDE SEQUENCE [LARGE SCALE GENOMIC DNA]</scope>
</reference>
<evidence type="ECO:0000313" key="2">
    <source>
        <dbReference type="EMBL" id="VDN43960.1"/>
    </source>
</evidence>
<dbReference type="AlphaFoldDB" id="A0A183EWA6"/>
<feature type="region of interest" description="Disordered" evidence="1">
    <location>
        <begin position="1"/>
        <end position="20"/>
    </location>
</feature>
<accession>A0A183EWA6</accession>
<evidence type="ECO:0000256" key="1">
    <source>
        <dbReference type="SAM" id="MobiDB-lite"/>
    </source>
</evidence>
<feature type="compositionally biased region" description="Basic and acidic residues" evidence="1">
    <location>
        <begin position="73"/>
        <end position="86"/>
    </location>
</feature>
<sequence length="182" mass="19487">MSSEMPDAEVDEDETEDLNLDTDGLCNEVYGFDDSLLGTVPVVSPFVAEIYGFDDSLLGTVPVVSPFVAESGKAADENSQDVRMEEDSVPESSAVKPDLFGHYGYSFAANPSSAENAQESVDDVQMDEGFEVETRDASTASSLLNGTGVELASEAFESMPETQPPTIPTHQVNSCIAQMRLD</sequence>
<keyword evidence="3" id="KW-1185">Reference proteome</keyword>
<gene>
    <name evidence="2" type="ORF">GPUH_LOCUS25248</name>
</gene>
<evidence type="ECO:0000313" key="3">
    <source>
        <dbReference type="Proteomes" id="UP000271098"/>
    </source>
</evidence>
<name>A0A183EWA6_9BILA</name>
<organism evidence="4">
    <name type="scientific">Gongylonema pulchrum</name>
    <dbReference type="NCBI Taxonomy" id="637853"/>
    <lineage>
        <taxon>Eukaryota</taxon>
        <taxon>Metazoa</taxon>
        <taxon>Ecdysozoa</taxon>
        <taxon>Nematoda</taxon>
        <taxon>Chromadorea</taxon>
        <taxon>Rhabditida</taxon>
        <taxon>Spirurina</taxon>
        <taxon>Spiruromorpha</taxon>
        <taxon>Spiruroidea</taxon>
        <taxon>Gongylonematidae</taxon>
        <taxon>Gongylonema</taxon>
    </lineage>
</organism>
<dbReference type="EMBL" id="UYRT01104367">
    <property type="protein sequence ID" value="VDN43960.1"/>
    <property type="molecule type" value="Genomic_DNA"/>
</dbReference>